<evidence type="ECO:0000313" key="3">
    <source>
        <dbReference type="WBParaSite" id="ASIM_0000070101-mRNA-1"/>
    </source>
</evidence>
<dbReference type="WBParaSite" id="ASIM_0000070101-mRNA-1">
    <property type="protein sequence ID" value="ASIM_0000070101-mRNA-1"/>
    <property type="gene ID" value="ASIM_0000070101"/>
</dbReference>
<reference evidence="3" key="1">
    <citation type="submission" date="2017-02" db="UniProtKB">
        <authorList>
            <consortium name="WormBaseParasite"/>
        </authorList>
    </citation>
    <scope>IDENTIFICATION</scope>
</reference>
<dbReference type="SUPFAM" id="SSF50985">
    <property type="entry name" value="RCC1/BLIP-II"/>
    <property type="match status" value="1"/>
</dbReference>
<evidence type="ECO:0000313" key="2">
    <source>
        <dbReference type="Proteomes" id="UP000267096"/>
    </source>
</evidence>
<reference evidence="1 2" key="2">
    <citation type="submission" date="2018-11" db="EMBL/GenBank/DDBJ databases">
        <authorList>
            <consortium name="Pathogen Informatics"/>
        </authorList>
    </citation>
    <scope>NUCLEOTIDE SEQUENCE [LARGE SCALE GENOMIC DNA]</scope>
</reference>
<protein>
    <submittedName>
        <fullName evidence="3">Tectonin beta-propeller repeat-containing protein</fullName>
    </submittedName>
</protein>
<name>A0A0M3IZL8_ANISI</name>
<dbReference type="PANTHER" id="PTHR23250:SF1">
    <property type="entry name" value="TECTONIN BETA-PROPELLER REPEAT-CONTAINING PROTEIN 1"/>
    <property type="match status" value="1"/>
</dbReference>
<proteinExistence type="predicted"/>
<keyword evidence="2" id="KW-1185">Reference proteome</keyword>
<dbReference type="InterPro" id="IPR009091">
    <property type="entry name" value="RCC1/BLIP-II"/>
</dbReference>
<evidence type="ECO:0000313" key="1">
    <source>
        <dbReference type="EMBL" id="VDK17887.1"/>
    </source>
</evidence>
<dbReference type="SMART" id="SM00706">
    <property type="entry name" value="TECPR"/>
    <property type="match status" value="4"/>
</dbReference>
<dbReference type="Pfam" id="PF19193">
    <property type="entry name" value="Tectonin"/>
    <property type="match status" value="1"/>
</dbReference>
<dbReference type="InterPro" id="IPR006624">
    <property type="entry name" value="Beta-propeller_rpt_TECPR"/>
</dbReference>
<dbReference type="InterPro" id="IPR051513">
    <property type="entry name" value="Tectonin_beta-prop"/>
</dbReference>
<gene>
    <name evidence="1" type="ORF">ASIM_LOCUS601</name>
</gene>
<dbReference type="EMBL" id="UYRR01000436">
    <property type="protein sequence ID" value="VDK17887.1"/>
    <property type="molecule type" value="Genomic_DNA"/>
</dbReference>
<sequence>MAILSSVHLNDTHSVSDLPFDMHRWIQQRGSFQSVAVGCEGIVWAIAQNGTAWVLSPEFDVIADDVDRSDQLGLVQSDDKLEIVLETQKYSLLSGYSTFNGKAMGKYFAWSDETGQVLKRKTETRLPNKYWNWVDSEWVIVPSEDDSENGQEGWRYARKFDEEFVETKGPLRRREWRRLRVMEMPGPWIRVDAPKLLSVYVQKTDTKPMFVWAITTSGDLLCRGGVSAQNPAGDFWEEVCGENIHIVDVCASSSNCLWAITAQNTVLVRTVMNATDITCADWHTVETPSAMTGNLKQIESGRVSVWLLTDDGELFLRLGITSKNVLGDYWYQFGSDNGALICWISVDKNDRLYAIKKMNANKNSASFTVVRTRDFEFVSEIYRRRQHALSKSKARSAGKNNEQPVKIEWETGMTNFGCPQISVW</sequence>
<dbReference type="Proteomes" id="UP000267096">
    <property type="component" value="Unassembled WGS sequence"/>
</dbReference>
<dbReference type="OrthoDB" id="72441at2759"/>
<dbReference type="AlphaFoldDB" id="A0A0M3IZL8"/>
<accession>A0A0M3IZL8</accession>
<dbReference type="PANTHER" id="PTHR23250">
    <property type="entry name" value="DYSFERLIN-RELATED"/>
    <property type="match status" value="1"/>
</dbReference>
<organism evidence="3">
    <name type="scientific">Anisakis simplex</name>
    <name type="common">Herring worm</name>
    <dbReference type="NCBI Taxonomy" id="6269"/>
    <lineage>
        <taxon>Eukaryota</taxon>
        <taxon>Metazoa</taxon>
        <taxon>Ecdysozoa</taxon>
        <taxon>Nematoda</taxon>
        <taxon>Chromadorea</taxon>
        <taxon>Rhabditida</taxon>
        <taxon>Spirurina</taxon>
        <taxon>Ascaridomorpha</taxon>
        <taxon>Ascaridoidea</taxon>
        <taxon>Anisakidae</taxon>
        <taxon>Anisakis</taxon>
        <taxon>Anisakis simplex complex</taxon>
    </lineage>
</organism>